<gene>
    <name evidence="1" type="ORF">A8950_3305</name>
</gene>
<evidence type="ECO:0000313" key="1">
    <source>
        <dbReference type="EMBL" id="TDQ78844.1"/>
    </source>
</evidence>
<evidence type="ECO:0008006" key="3">
    <source>
        <dbReference type="Google" id="ProtNLM"/>
    </source>
</evidence>
<dbReference type="Proteomes" id="UP000295783">
    <property type="component" value="Unassembled WGS sequence"/>
</dbReference>
<keyword evidence="2" id="KW-1185">Reference proteome</keyword>
<name>A0A4R6WJI6_9PROT</name>
<dbReference type="EMBL" id="SNYW01000012">
    <property type="protein sequence ID" value="TDQ78844.1"/>
    <property type="molecule type" value="Genomic_DNA"/>
</dbReference>
<evidence type="ECO:0000313" key="2">
    <source>
        <dbReference type="Proteomes" id="UP000295783"/>
    </source>
</evidence>
<dbReference type="RefSeq" id="WP_133614755.1">
    <property type="nucleotide sequence ID" value="NZ_SNYW01000012.1"/>
</dbReference>
<reference evidence="1 2" key="1">
    <citation type="submission" date="2019-03" db="EMBL/GenBank/DDBJ databases">
        <title>Genomic Encyclopedia of Type Strains, Phase III (KMG-III): the genomes of soil and plant-associated and newly described type strains.</title>
        <authorList>
            <person name="Whitman W."/>
        </authorList>
    </citation>
    <scope>NUCLEOTIDE SEQUENCE [LARGE SCALE GENOMIC DNA]</scope>
    <source>
        <strain evidence="1 2">CGMCC 1.7660</strain>
    </source>
</reference>
<dbReference type="PROSITE" id="PS51257">
    <property type="entry name" value="PROKAR_LIPOPROTEIN"/>
    <property type="match status" value="1"/>
</dbReference>
<organism evidence="1 2">
    <name type="scientific">Dongia mobilis</name>
    <dbReference type="NCBI Taxonomy" id="578943"/>
    <lineage>
        <taxon>Bacteria</taxon>
        <taxon>Pseudomonadati</taxon>
        <taxon>Pseudomonadota</taxon>
        <taxon>Alphaproteobacteria</taxon>
        <taxon>Rhodospirillales</taxon>
        <taxon>Dongiaceae</taxon>
        <taxon>Dongia</taxon>
    </lineage>
</organism>
<comment type="caution">
    <text evidence="1">The sequence shown here is derived from an EMBL/GenBank/DDBJ whole genome shotgun (WGS) entry which is preliminary data.</text>
</comment>
<sequence>MRRFLTLAGLMLLAACGGENPQLVEVIRPTDPDLSCMDLLAETSQNDLAIARLVDRDDQIHRRNVHYTVVDGIMFPPALLTLDFRDQPNKEIHVLRARNARLIELADKQGC</sequence>
<dbReference type="AlphaFoldDB" id="A0A4R6WJI6"/>
<accession>A0A4R6WJI6</accession>
<protein>
    <recommendedName>
        <fullName evidence="3">Lipoprotein</fullName>
    </recommendedName>
</protein>
<proteinExistence type="predicted"/>